<name>A0A403T7M5_SALER</name>
<organism evidence="2 3">
    <name type="scientific">Salmonella enterica</name>
    <name type="common">Salmonella choleraesuis</name>
    <dbReference type="NCBI Taxonomy" id="28901"/>
    <lineage>
        <taxon>Bacteria</taxon>
        <taxon>Pseudomonadati</taxon>
        <taxon>Pseudomonadota</taxon>
        <taxon>Gammaproteobacteria</taxon>
        <taxon>Enterobacterales</taxon>
        <taxon>Enterobacteriaceae</taxon>
        <taxon>Salmonella</taxon>
    </lineage>
</organism>
<accession>A0A403T7M5</accession>
<comment type="caution">
    <text evidence="2">The sequence shown here is derived from an EMBL/GenBank/DDBJ whole genome shotgun (WGS) entry which is preliminary data.</text>
</comment>
<dbReference type="InterPro" id="IPR008992">
    <property type="entry name" value="Enterotoxin"/>
</dbReference>
<gene>
    <name evidence="2" type="ORF">D9O31_25705</name>
</gene>
<dbReference type="AlphaFoldDB" id="A0A403T7M5"/>
<dbReference type="Gene3D" id="2.40.50.110">
    <property type="match status" value="1"/>
</dbReference>
<proteinExistence type="predicted"/>
<protein>
    <submittedName>
        <fullName evidence="2">Subtilase cytotoxin subunit B</fullName>
    </submittedName>
</protein>
<evidence type="ECO:0000313" key="3">
    <source>
        <dbReference type="Proteomes" id="UP000839526"/>
    </source>
</evidence>
<evidence type="ECO:0000313" key="2">
    <source>
        <dbReference type="EMBL" id="MMS79799.1"/>
    </source>
</evidence>
<keyword evidence="1" id="KW-0732">Signal</keyword>
<feature type="chain" id="PRO_5019277267" evidence="1">
    <location>
        <begin position="21"/>
        <end position="134"/>
    </location>
</feature>
<dbReference type="EMBL" id="RWAH01000050">
    <property type="protein sequence ID" value="MMS79799.1"/>
    <property type="molecule type" value="Genomic_DNA"/>
</dbReference>
<evidence type="ECO:0000256" key="1">
    <source>
        <dbReference type="SAM" id="SignalP"/>
    </source>
</evidence>
<dbReference type="SUPFAM" id="SSF50203">
    <property type="entry name" value="Bacterial enterotoxins"/>
    <property type="match status" value="1"/>
</dbReference>
<feature type="signal peptide" evidence="1">
    <location>
        <begin position="1"/>
        <end position="20"/>
    </location>
</feature>
<dbReference type="NCBIfam" id="NF038397">
    <property type="entry name" value="AB5_pltB_like"/>
    <property type="match status" value="1"/>
</dbReference>
<dbReference type="Proteomes" id="UP000839526">
    <property type="component" value="Unassembled WGS sequence"/>
</dbReference>
<reference evidence="2 3" key="1">
    <citation type="submission" date="2018-10" db="EMBL/GenBank/DDBJ databases">
        <authorList>
            <consortium name="PulseNet: The National Subtyping Network for Foodborne Disease Surveillance"/>
            <person name="Tarr C.L."/>
            <person name="Trees E."/>
            <person name="Katz L.S."/>
            <person name="Carleton-Romer H.A."/>
            <person name="Stroika S."/>
            <person name="Kucerova Z."/>
            <person name="Roache K.F."/>
            <person name="Sabol A.L."/>
            <person name="Besser J."/>
            <person name="Gerner-Smidt P."/>
        </authorList>
    </citation>
    <scope>NUCLEOTIDE SEQUENCE [LARGE SCALE GENOMIC DNA]</scope>
    <source>
        <strain evidence="2 3">PNUSAS052121</strain>
    </source>
</reference>
<sequence>MKNIILFFAFSIALVSSAFAEWTGGFSEGMYSNVVIKNITTGQIDTHPYFCIEASNGARACSIKNLSIWGPSYGTLYDMALYFYMTGESVRVYYDPGVWYDESFSTEITANALVGLSTCGTDKCFGPNRQIPSK</sequence>